<dbReference type="PANTHER" id="PTHR40626:SF3">
    <property type="entry name" value="TRANSCRIPTION FACTOR WITH C2H2 AND ZN(2)-CYS(6) DNA BINDING DOMAIN (EUROFUNG)-RELATED"/>
    <property type="match status" value="1"/>
</dbReference>
<keyword evidence="6" id="KW-0539">Nucleus</keyword>
<evidence type="ECO:0000256" key="7">
    <source>
        <dbReference type="PROSITE-ProRule" id="PRU00042"/>
    </source>
</evidence>
<dbReference type="GO" id="GO:0000981">
    <property type="term" value="F:DNA-binding transcription factor activity, RNA polymerase II-specific"/>
    <property type="evidence" value="ECO:0007669"/>
    <property type="project" value="InterPro"/>
</dbReference>
<evidence type="ECO:0000313" key="9">
    <source>
        <dbReference type="EMBL" id="KAJ5089197.1"/>
    </source>
</evidence>
<dbReference type="EMBL" id="JAPQKI010000009">
    <property type="protein sequence ID" value="KAJ5089197.1"/>
    <property type="molecule type" value="Genomic_DNA"/>
</dbReference>
<comment type="caution">
    <text evidence="9">The sequence shown here is derived from an EMBL/GenBank/DDBJ whole genome shotgun (WGS) entry which is preliminary data.</text>
</comment>
<keyword evidence="3" id="KW-0677">Repeat</keyword>
<gene>
    <name evidence="9" type="ORF">N7532_007881</name>
</gene>
<reference evidence="9" key="2">
    <citation type="journal article" date="2023" name="IMA Fungus">
        <title>Comparative genomic study of the Penicillium genus elucidates a diverse pangenome and 15 lateral gene transfer events.</title>
        <authorList>
            <person name="Petersen C."/>
            <person name="Sorensen T."/>
            <person name="Nielsen M.R."/>
            <person name="Sondergaard T.E."/>
            <person name="Sorensen J.L."/>
            <person name="Fitzpatrick D.A."/>
            <person name="Frisvad J.C."/>
            <person name="Nielsen K.L."/>
        </authorList>
    </citation>
    <scope>NUCLEOTIDE SEQUENCE</scope>
    <source>
        <strain evidence="9">IBT 30761</strain>
    </source>
</reference>
<dbReference type="GO" id="GO:0000785">
    <property type="term" value="C:chromatin"/>
    <property type="evidence" value="ECO:0007669"/>
    <property type="project" value="TreeGrafter"/>
</dbReference>
<dbReference type="GO" id="GO:0000978">
    <property type="term" value="F:RNA polymerase II cis-regulatory region sequence-specific DNA binding"/>
    <property type="evidence" value="ECO:0007669"/>
    <property type="project" value="InterPro"/>
</dbReference>
<evidence type="ECO:0000256" key="6">
    <source>
        <dbReference type="ARBA" id="ARBA00023242"/>
    </source>
</evidence>
<name>A0A9W9EWD0_9EURO</name>
<dbReference type="GeneID" id="81359352"/>
<dbReference type="GO" id="GO:0006351">
    <property type="term" value="P:DNA-templated transcription"/>
    <property type="evidence" value="ECO:0007669"/>
    <property type="project" value="InterPro"/>
</dbReference>
<evidence type="ECO:0000256" key="2">
    <source>
        <dbReference type="ARBA" id="ARBA00022723"/>
    </source>
</evidence>
<accession>A0A9W9EWD0</accession>
<dbReference type="PROSITE" id="PS50157">
    <property type="entry name" value="ZINC_FINGER_C2H2_2"/>
    <property type="match status" value="1"/>
</dbReference>
<sequence length="665" mass="76413">MEDVVGMELPNMPLDIQSTRASQTPFYDNIRPFSCEFCNSTFNRRDVLKRHERTCKSRCSFGTEHQPLEVEESCPSDDRAQKRHRVSVSASGIDLRAAPGPFPLAAETTLDPRYVDLPHLSSSFTEPSTTINPHLHCQSELVWRGNELALSNSTFDPIGSDNEPALNMPSPLDFSSLDCFLFPQMNTDLFIAERLEFMAYFTSTQGMRTFSDQESFRRRQKMAHDAHEAKYALTQNGGLDGSDIPDLKCQELIGDIRDIVSNKRNDDVITLEWTASTEQMCRGFFTASKTRRFLDYFWSLWYPHCPIVHKPLFDASSASPALLCVMLIIGACLSPDESDRSTARKWLDCVEELIFRHSYFRSDRELSPEQRRPRKEIVQCIQAAYLVSSLQKREGSAEAQARIRRHRHASMVALARHIGPRKASHRHLELNKASNTWWQQFAGEEELIRTIIFVFLIDAALTIFHNSPPRMVVPELKMDVACPEACFQAESAGECMRQLKFWAKTRFWKHRLSIVSVVRRICQSAIDESLVQEFSQLGTLNLFTMVQSIHSLMFHLHNSLVFESTLAPIQTGLENWHHIWNVRIPEDNDIPDIPGNLWKQVGFLRHASEFWHLARLLLGKMISSSHSDHDELEETTQQMSRYDHSDMGDVNELIMDYRRMELGVV</sequence>
<organism evidence="9 10">
    <name type="scientific">Penicillium argentinense</name>
    <dbReference type="NCBI Taxonomy" id="1131581"/>
    <lineage>
        <taxon>Eukaryota</taxon>
        <taxon>Fungi</taxon>
        <taxon>Dikarya</taxon>
        <taxon>Ascomycota</taxon>
        <taxon>Pezizomycotina</taxon>
        <taxon>Eurotiomycetes</taxon>
        <taxon>Eurotiomycetidae</taxon>
        <taxon>Eurotiales</taxon>
        <taxon>Aspergillaceae</taxon>
        <taxon>Penicillium</taxon>
    </lineage>
</organism>
<proteinExistence type="predicted"/>
<dbReference type="InterPro" id="IPR007219">
    <property type="entry name" value="XnlR_reg_dom"/>
</dbReference>
<evidence type="ECO:0000259" key="8">
    <source>
        <dbReference type="PROSITE" id="PS50157"/>
    </source>
</evidence>
<evidence type="ECO:0000313" key="10">
    <source>
        <dbReference type="Proteomes" id="UP001149074"/>
    </source>
</evidence>
<dbReference type="PANTHER" id="PTHR40626">
    <property type="entry name" value="MIP31509P"/>
    <property type="match status" value="1"/>
</dbReference>
<dbReference type="AlphaFoldDB" id="A0A9W9EWD0"/>
<dbReference type="InterPro" id="IPR013087">
    <property type="entry name" value="Znf_C2H2_type"/>
</dbReference>
<dbReference type="InterPro" id="IPR051059">
    <property type="entry name" value="VerF-like"/>
</dbReference>
<dbReference type="RefSeq" id="XP_056471179.1">
    <property type="nucleotide sequence ID" value="XM_056620373.1"/>
</dbReference>
<keyword evidence="5" id="KW-0862">Zinc</keyword>
<reference evidence="9" key="1">
    <citation type="submission" date="2022-11" db="EMBL/GenBank/DDBJ databases">
        <authorList>
            <person name="Petersen C."/>
        </authorList>
    </citation>
    <scope>NUCLEOTIDE SEQUENCE</scope>
    <source>
        <strain evidence="9">IBT 30761</strain>
    </source>
</reference>
<keyword evidence="2" id="KW-0479">Metal-binding</keyword>
<dbReference type="CDD" id="cd12148">
    <property type="entry name" value="fungal_TF_MHR"/>
    <property type="match status" value="1"/>
</dbReference>
<evidence type="ECO:0000256" key="4">
    <source>
        <dbReference type="ARBA" id="ARBA00022771"/>
    </source>
</evidence>
<dbReference type="InterPro" id="IPR036236">
    <property type="entry name" value="Znf_C2H2_sf"/>
</dbReference>
<protein>
    <recommendedName>
        <fullName evidence="8">C2H2-type domain-containing protein</fullName>
    </recommendedName>
</protein>
<keyword evidence="4 7" id="KW-0863">Zinc-finger</keyword>
<dbReference type="SUPFAM" id="SSF57667">
    <property type="entry name" value="beta-beta-alpha zinc fingers"/>
    <property type="match status" value="1"/>
</dbReference>
<feature type="domain" description="C2H2-type" evidence="8">
    <location>
        <begin position="33"/>
        <end position="67"/>
    </location>
</feature>
<dbReference type="GO" id="GO:0005634">
    <property type="term" value="C:nucleus"/>
    <property type="evidence" value="ECO:0007669"/>
    <property type="project" value="UniProtKB-SubCell"/>
</dbReference>
<comment type="subcellular location">
    <subcellularLocation>
        <location evidence="1">Nucleus</location>
    </subcellularLocation>
</comment>
<dbReference type="GO" id="GO:0008270">
    <property type="term" value="F:zinc ion binding"/>
    <property type="evidence" value="ECO:0007669"/>
    <property type="project" value="UniProtKB-KW"/>
</dbReference>
<keyword evidence="10" id="KW-1185">Reference proteome</keyword>
<dbReference type="Pfam" id="PF04082">
    <property type="entry name" value="Fungal_trans"/>
    <property type="match status" value="1"/>
</dbReference>
<evidence type="ECO:0000256" key="1">
    <source>
        <dbReference type="ARBA" id="ARBA00004123"/>
    </source>
</evidence>
<evidence type="ECO:0000256" key="3">
    <source>
        <dbReference type="ARBA" id="ARBA00022737"/>
    </source>
</evidence>
<dbReference type="Gene3D" id="3.30.160.60">
    <property type="entry name" value="Classic Zinc Finger"/>
    <property type="match status" value="1"/>
</dbReference>
<dbReference type="OrthoDB" id="654211at2759"/>
<dbReference type="Proteomes" id="UP001149074">
    <property type="component" value="Unassembled WGS sequence"/>
</dbReference>
<evidence type="ECO:0000256" key="5">
    <source>
        <dbReference type="ARBA" id="ARBA00022833"/>
    </source>
</evidence>